<dbReference type="AlphaFoldDB" id="A0A8X6HBL5"/>
<feature type="domain" description="BTB" evidence="1">
    <location>
        <begin position="231"/>
        <end position="295"/>
    </location>
</feature>
<dbReference type="InterPro" id="IPR011333">
    <property type="entry name" value="SKP1/BTB/POZ_sf"/>
</dbReference>
<organism evidence="2 3">
    <name type="scientific">Trichonephila clavata</name>
    <name type="common">Joro spider</name>
    <name type="synonym">Nephila clavata</name>
    <dbReference type="NCBI Taxonomy" id="2740835"/>
    <lineage>
        <taxon>Eukaryota</taxon>
        <taxon>Metazoa</taxon>
        <taxon>Ecdysozoa</taxon>
        <taxon>Arthropoda</taxon>
        <taxon>Chelicerata</taxon>
        <taxon>Arachnida</taxon>
        <taxon>Araneae</taxon>
        <taxon>Araneomorphae</taxon>
        <taxon>Entelegynae</taxon>
        <taxon>Araneoidea</taxon>
        <taxon>Nephilidae</taxon>
        <taxon>Trichonephila</taxon>
    </lineage>
</organism>
<dbReference type="Proteomes" id="UP000887116">
    <property type="component" value="Unassembled WGS sequence"/>
</dbReference>
<name>A0A8X6HBL5_TRICU</name>
<proteinExistence type="predicted"/>
<evidence type="ECO:0000259" key="1">
    <source>
        <dbReference type="PROSITE" id="PS50097"/>
    </source>
</evidence>
<reference evidence="2" key="1">
    <citation type="submission" date="2020-07" db="EMBL/GenBank/DDBJ databases">
        <title>Multicomponent nature underlies the extraordinary mechanical properties of spider dragline silk.</title>
        <authorList>
            <person name="Kono N."/>
            <person name="Nakamura H."/>
            <person name="Mori M."/>
            <person name="Yoshida Y."/>
            <person name="Ohtoshi R."/>
            <person name="Malay A.D."/>
            <person name="Moran D.A.P."/>
            <person name="Tomita M."/>
            <person name="Numata K."/>
            <person name="Arakawa K."/>
        </authorList>
    </citation>
    <scope>NUCLEOTIDE SEQUENCE</scope>
</reference>
<dbReference type="Pfam" id="PF00651">
    <property type="entry name" value="BTB"/>
    <property type="match status" value="1"/>
</dbReference>
<sequence>MPKLLKKKNTVRTKMVLHTRNSGHECEINWTIDNVLQFPEEEFISKIDLGRSCKTRLNFIVQVLYKDYFSDLSLGIERTDKSNRDIKVLCNVSIENSKGEVYTRAKSNLVFKKIKTDPELQWFTDIKFVDPDHTNNTRSMTEKDFKSDSSENLRKLATKGLIVWDEENRNILYTLRGHSITIKGRIKVFACCVNLRATPINDDRSTEVVTEVVKTEVMKDFEKAFESRQFSDITLKLNGSSVQAHKFVLAARSPVFKELLENSEGESELTINNMTKSVLVNFLYYLYSGIVGTVQWDMLMQLYEVAERFQVDSLKKSCRCSIISNLKDRRACETLQFAHKHKDSDLSNSVKIYMKNNFHKLQKTVYWESFRAESPNLAFDVYKFVTK</sequence>
<dbReference type="Gene3D" id="3.30.710.10">
    <property type="entry name" value="Potassium Channel Kv1.1, Chain A"/>
    <property type="match status" value="1"/>
</dbReference>
<evidence type="ECO:0000313" key="2">
    <source>
        <dbReference type="EMBL" id="GFR19683.1"/>
    </source>
</evidence>
<dbReference type="PROSITE" id="PS50097">
    <property type="entry name" value="BTB"/>
    <property type="match status" value="1"/>
</dbReference>
<comment type="caution">
    <text evidence="2">The sequence shown here is derived from an EMBL/GenBank/DDBJ whole genome shotgun (WGS) entry which is preliminary data.</text>
</comment>
<dbReference type="InterPro" id="IPR000210">
    <property type="entry name" value="BTB/POZ_dom"/>
</dbReference>
<gene>
    <name evidence="2" type="primary">AVEN_50962_1</name>
    <name evidence="2" type="ORF">TNCT_253661</name>
</gene>
<evidence type="ECO:0000313" key="3">
    <source>
        <dbReference type="Proteomes" id="UP000887116"/>
    </source>
</evidence>
<dbReference type="SMART" id="SM00225">
    <property type="entry name" value="BTB"/>
    <property type="match status" value="1"/>
</dbReference>
<dbReference type="Gene3D" id="1.25.40.420">
    <property type="match status" value="1"/>
</dbReference>
<dbReference type="CDD" id="cd18186">
    <property type="entry name" value="BTB_POZ_ZBTB_KLHL-like"/>
    <property type="match status" value="1"/>
</dbReference>
<dbReference type="EMBL" id="BMAO01017971">
    <property type="protein sequence ID" value="GFR19683.1"/>
    <property type="molecule type" value="Genomic_DNA"/>
</dbReference>
<dbReference type="SUPFAM" id="SSF54695">
    <property type="entry name" value="POZ domain"/>
    <property type="match status" value="1"/>
</dbReference>
<dbReference type="OrthoDB" id="10249567at2759"/>
<dbReference type="PANTHER" id="PTHR24413">
    <property type="entry name" value="SPECKLE-TYPE POZ PROTEIN"/>
    <property type="match status" value="1"/>
</dbReference>
<protein>
    <submittedName>
        <fullName evidence="2">BTB domain-containing protein</fullName>
    </submittedName>
</protein>
<keyword evidence="3" id="KW-1185">Reference proteome</keyword>
<accession>A0A8X6HBL5</accession>